<proteinExistence type="predicted"/>
<dbReference type="GeneID" id="28830870"/>
<evidence type="ECO:0000256" key="2">
    <source>
        <dbReference type="SAM" id="MobiDB-lite"/>
    </source>
</evidence>
<gene>
    <name evidence="3" type="ORF">LY89DRAFT_748087</name>
</gene>
<evidence type="ECO:0000313" key="4">
    <source>
        <dbReference type="Proteomes" id="UP000070700"/>
    </source>
</evidence>
<accession>A0A194X9T6</accession>
<feature type="compositionally biased region" description="Basic and acidic residues" evidence="2">
    <location>
        <begin position="197"/>
        <end position="214"/>
    </location>
</feature>
<organism evidence="3 4">
    <name type="scientific">Mollisia scopiformis</name>
    <name type="common">Conifer needle endophyte fungus</name>
    <name type="synonym">Phialocephala scopiformis</name>
    <dbReference type="NCBI Taxonomy" id="149040"/>
    <lineage>
        <taxon>Eukaryota</taxon>
        <taxon>Fungi</taxon>
        <taxon>Dikarya</taxon>
        <taxon>Ascomycota</taxon>
        <taxon>Pezizomycotina</taxon>
        <taxon>Leotiomycetes</taxon>
        <taxon>Helotiales</taxon>
        <taxon>Mollisiaceae</taxon>
        <taxon>Mollisia</taxon>
    </lineage>
</organism>
<reference evidence="3 4" key="1">
    <citation type="submission" date="2015-10" db="EMBL/GenBank/DDBJ databases">
        <title>Full genome of DAOMC 229536 Phialocephala scopiformis, a fungal endophyte of spruce producing the potent anti-insectan compound rugulosin.</title>
        <authorList>
            <consortium name="DOE Joint Genome Institute"/>
            <person name="Walker A.K."/>
            <person name="Frasz S.L."/>
            <person name="Seifert K.A."/>
            <person name="Miller J.D."/>
            <person name="Mondo S.J."/>
            <person name="Labutti K."/>
            <person name="Lipzen A."/>
            <person name="Dockter R."/>
            <person name="Kennedy M."/>
            <person name="Grigoriev I.V."/>
            <person name="Spatafora J.W."/>
        </authorList>
    </citation>
    <scope>NUCLEOTIDE SEQUENCE [LARGE SCALE GENOMIC DNA]</scope>
    <source>
        <strain evidence="3 4">CBS 120377</strain>
    </source>
</reference>
<feature type="region of interest" description="Disordered" evidence="2">
    <location>
        <begin position="1"/>
        <end position="96"/>
    </location>
</feature>
<feature type="compositionally biased region" description="Gly residues" evidence="2">
    <location>
        <begin position="87"/>
        <end position="96"/>
    </location>
</feature>
<keyword evidence="1" id="KW-0175">Coiled coil</keyword>
<evidence type="ECO:0000256" key="1">
    <source>
        <dbReference type="SAM" id="Coils"/>
    </source>
</evidence>
<feature type="coiled-coil region" evidence="1">
    <location>
        <begin position="155"/>
        <end position="186"/>
    </location>
</feature>
<dbReference type="AlphaFoldDB" id="A0A194X9T6"/>
<keyword evidence="4" id="KW-1185">Reference proteome</keyword>
<dbReference type="EMBL" id="KQ947415">
    <property type="protein sequence ID" value="KUJ16921.1"/>
    <property type="molecule type" value="Genomic_DNA"/>
</dbReference>
<dbReference type="KEGG" id="psco:LY89DRAFT_748087"/>
<name>A0A194X9T6_MOLSC</name>
<dbReference type="Proteomes" id="UP000070700">
    <property type="component" value="Unassembled WGS sequence"/>
</dbReference>
<feature type="region of interest" description="Disordered" evidence="2">
    <location>
        <begin position="186"/>
        <end position="214"/>
    </location>
</feature>
<evidence type="ECO:0000313" key="3">
    <source>
        <dbReference type="EMBL" id="KUJ16921.1"/>
    </source>
</evidence>
<sequence>MSDSHRSNEEDVQGSKFKAPKHKSAAGSYYSSQDSIEEEMSSGSKKGSKGSGSKDESLNPLEEMMKMRGGPGRNPTQQLLMQYGAPPGVGMGMEGRGGVGGIGRLADMAKNGRTDVEGELARAKMMKKRKEFEIAAEKKKIERFELMQANKALSAKDKQKLLEDAHQKKQQLLQQLYENEQELNDAIEVNGGRRPKPRDYYHITNDRHYERTRR</sequence>
<dbReference type="InParanoid" id="A0A194X9T6"/>
<dbReference type="RefSeq" id="XP_018071276.1">
    <property type="nucleotide sequence ID" value="XM_018221144.1"/>
</dbReference>
<protein>
    <submittedName>
        <fullName evidence="3">Uncharacterized protein</fullName>
    </submittedName>
</protein>